<feature type="region of interest" description="Disordered" evidence="1">
    <location>
        <begin position="1"/>
        <end position="69"/>
    </location>
</feature>
<reference evidence="2 3" key="1">
    <citation type="submission" date="2019-07" db="EMBL/GenBank/DDBJ databases">
        <title>Microbispora hainanensis DSM 45428.</title>
        <authorList>
            <person name="Thawai C."/>
        </authorList>
    </citation>
    <scope>NUCLEOTIDE SEQUENCE [LARGE SCALE GENOMIC DNA]</scope>
    <source>
        <strain evidence="2 3">DSM 45428</strain>
    </source>
</reference>
<protein>
    <submittedName>
        <fullName evidence="2">Uncharacterized protein</fullName>
    </submittedName>
</protein>
<comment type="caution">
    <text evidence="2">The sequence shown here is derived from an EMBL/GenBank/DDBJ whole genome shotgun (WGS) entry which is preliminary data.</text>
</comment>
<dbReference type="EMBL" id="VIRM01000016">
    <property type="protein sequence ID" value="TQS20526.1"/>
    <property type="molecule type" value="Genomic_DNA"/>
</dbReference>
<feature type="compositionally biased region" description="Low complexity" evidence="1">
    <location>
        <begin position="30"/>
        <end position="43"/>
    </location>
</feature>
<organism evidence="2 3">
    <name type="scientific">Microbispora hainanensis</name>
    <dbReference type="NCBI Taxonomy" id="568844"/>
    <lineage>
        <taxon>Bacteria</taxon>
        <taxon>Bacillati</taxon>
        <taxon>Actinomycetota</taxon>
        <taxon>Actinomycetes</taxon>
        <taxon>Streptosporangiales</taxon>
        <taxon>Streptosporangiaceae</taxon>
        <taxon>Microbispora</taxon>
    </lineage>
</organism>
<dbReference type="Proteomes" id="UP000316541">
    <property type="component" value="Unassembled WGS sequence"/>
</dbReference>
<feature type="compositionally biased region" description="Low complexity" evidence="1">
    <location>
        <begin position="58"/>
        <end position="69"/>
    </location>
</feature>
<proteinExistence type="predicted"/>
<dbReference type="AlphaFoldDB" id="A0A544YUT6"/>
<sequence>MNRPHEPAALNRPPAPPRPPTHPPAPPRPASAQVPRRAAQGPPGAWPGGGNGRGREGAGQASRSSATARSTVAIFLACAASGCLPR</sequence>
<name>A0A544YUT6_9ACTN</name>
<feature type="compositionally biased region" description="Pro residues" evidence="1">
    <location>
        <begin position="13"/>
        <end position="29"/>
    </location>
</feature>
<accession>A0A544YUT6</accession>
<evidence type="ECO:0000313" key="3">
    <source>
        <dbReference type="Proteomes" id="UP000316541"/>
    </source>
</evidence>
<evidence type="ECO:0000256" key="1">
    <source>
        <dbReference type="SAM" id="MobiDB-lite"/>
    </source>
</evidence>
<gene>
    <name evidence="2" type="ORF">FLX08_15265</name>
</gene>
<evidence type="ECO:0000313" key="2">
    <source>
        <dbReference type="EMBL" id="TQS20526.1"/>
    </source>
</evidence>